<evidence type="ECO:0000256" key="1">
    <source>
        <dbReference type="ARBA" id="ARBA00022801"/>
    </source>
</evidence>
<dbReference type="PANTHER" id="PTHR45648">
    <property type="entry name" value="GDSL LIPASE/ACYLHYDROLASE FAMILY PROTEIN (AFU_ORTHOLOGUE AFUA_4G14700)"/>
    <property type="match status" value="1"/>
</dbReference>
<dbReference type="Proteomes" id="UP000472320">
    <property type="component" value="Unassembled WGS sequence"/>
</dbReference>
<dbReference type="Gene3D" id="3.40.50.1110">
    <property type="entry name" value="SGNH hydrolase"/>
    <property type="match status" value="2"/>
</dbReference>
<comment type="caution">
    <text evidence="2">The sequence shown here is derived from an EMBL/GenBank/DDBJ whole genome shotgun (WGS) entry which is preliminary data.</text>
</comment>
<dbReference type="AlphaFoldDB" id="A0A6L6QHU3"/>
<dbReference type="OrthoDB" id="5292073at2"/>
<reference evidence="2 3" key="1">
    <citation type="submission" date="2019-11" db="EMBL/GenBank/DDBJ databases">
        <title>Type strains purchased from KCTC, JCM and DSMZ.</title>
        <authorList>
            <person name="Lu H."/>
        </authorList>
    </citation>
    <scope>NUCLEOTIDE SEQUENCE [LARGE SCALE GENOMIC DNA]</scope>
    <source>
        <strain evidence="2 3">JCM 31587</strain>
    </source>
</reference>
<dbReference type="EMBL" id="WNKX01000009">
    <property type="protein sequence ID" value="MTW11731.1"/>
    <property type="molecule type" value="Genomic_DNA"/>
</dbReference>
<sequence>MRHFKLALTVMAAAVIAGCGGSDPRPGDQTPKTKYSAEVIFGDSLVDVGTYKVGTVAAIGGGRFTINGDNTAVNPTLTGKIWPELIAAQLGLPAPCAAVTGLDGDATKGFSVPVQVHTGCYGYGQGGSRVSNPVGIGNKLTGSPLGALTYPFTTQVANHLAAVGGKFKGDEIIFVLTGNNDLLVGMQQLGDAATAAGTAAGKTAFVTSLATQLAAGATNPATAVQSISIAMATEAARPGSTDQTVVTAAVTAAVLAGNTAASSPAVYGPMVVKAQADASAAGTKAGTDYFAANAPGVVQAVATAASQIVSTVKTQLIGNGANFVTVVGMPDVATTPAGRATTDAGRSVINAAVKAFNDTLTAGLGSESKVLLIDAYTLTHDQATNPGIYGLTNSSDPACDFTPAKNPLGNSLGCNATNLVAGDVSHYAFADSVHPTPYLGLQAARYISERLIAKGWM</sequence>
<proteinExistence type="predicted"/>
<protein>
    <submittedName>
        <fullName evidence="2">Esterase</fullName>
    </submittedName>
</protein>
<dbReference type="RefSeq" id="WP_155454681.1">
    <property type="nucleotide sequence ID" value="NZ_WNKX01000009.1"/>
</dbReference>
<dbReference type="PANTHER" id="PTHR45648:SF22">
    <property type="entry name" value="GDSL LIPASE_ACYLHYDROLASE FAMILY PROTEIN (AFU_ORTHOLOGUE AFUA_4G14700)"/>
    <property type="match status" value="1"/>
</dbReference>
<name>A0A6L6QHU3_9BURK</name>
<dbReference type="InterPro" id="IPR051058">
    <property type="entry name" value="GDSL_Est/Lipase"/>
</dbReference>
<evidence type="ECO:0000313" key="3">
    <source>
        <dbReference type="Proteomes" id="UP000472320"/>
    </source>
</evidence>
<organism evidence="2 3">
    <name type="scientific">Massilia eburnea</name>
    <dbReference type="NCBI Taxonomy" id="1776165"/>
    <lineage>
        <taxon>Bacteria</taxon>
        <taxon>Pseudomonadati</taxon>
        <taxon>Pseudomonadota</taxon>
        <taxon>Betaproteobacteria</taxon>
        <taxon>Burkholderiales</taxon>
        <taxon>Oxalobacteraceae</taxon>
        <taxon>Telluria group</taxon>
        <taxon>Massilia</taxon>
    </lineage>
</organism>
<gene>
    <name evidence="2" type="ORF">GM658_14085</name>
</gene>
<accession>A0A6L6QHU3</accession>
<dbReference type="GO" id="GO:0016788">
    <property type="term" value="F:hydrolase activity, acting on ester bonds"/>
    <property type="evidence" value="ECO:0007669"/>
    <property type="project" value="UniProtKB-ARBA"/>
</dbReference>
<dbReference type="PROSITE" id="PS51257">
    <property type="entry name" value="PROKAR_LIPOPROTEIN"/>
    <property type="match status" value="1"/>
</dbReference>
<keyword evidence="1" id="KW-0378">Hydrolase</keyword>
<keyword evidence="3" id="KW-1185">Reference proteome</keyword>
<dbReference type="InterPro" id="IPR036514">
    <property type="entry name" value="SGNH_hydro_sf"/>
</dbReference>
<evidence type="ECO:0000313" key="2">
    <source>
        <dbReference type="EMBL" id="MTW11731.1"/>
    </source>
</evidence>